<keyword evidence="22 46" id="KW-0547">Nucleotide-binding</keyword>
<evidence type="ECO:0000256" key="35">
    <source>
        <dbReference type="ARBA" id="ARBA00023176"/>
    </source>
</evidence>
<dbReference type="GO" id="GO:0005524">
    <property type="term" value="F:ATP binding"/>
    <property type="evidence" value="ECO:0007669"/>
    <property type="project" value="UniProtKB-UniRule"/>
</dbReference>
<evidence type="ECO:0000256" key="28">
    <source>
        <dbReference type="ARBA" id="ARBA00022860"/>
    </source>
</evidence>
<evidence type="ECO:0000256" key="44">
    <source>
        <dbReference type="ARBA" id="ARBA00077364"/>
    </source>
</evidence>
<dbReference type="GO" id="GO:0006508">
    <property type="term" value="P:proteolysis"/>
    <property type="evidence" value="ECO:0007669"/>
    <property type="project" value="UniProtKB-KW"/>
</dbReference>
<evidence type="ECO:0000256" key="9">
    <source>
        <dbReference type="ARBA" id="ARBA00004632"/>
    </source>
</evidence>
<dbReference type="GO" id="GO:0048471">
    <property type="term" value="C:perinuclear region of cytoplasm"/>
    <property type="evidence" value="ECO:0007669"/>
    <property type="project" value="UniProtKB-SubCell"/>
</dbReference>
<organism evidence="51 52">
    <name type="scientific">Channa striata</name>
    <name type="common">Snakehead murrel</name>
    <name type="synonym">Ophicephalus striatus</name>
    <dbReference type="NCBI Taxonomy" id="64152"/>
    <lineage>
        <taxon>Eukaryota</taxon>
        <taxon>Metazoa</taxon>
        <taxon>Chordata</taxon>
        <taxon>Craniata</taxon>
        <taxon>Vertebrata</taxon>
        <taxon>Euteleostomi</taxon>
        <taxon>Actinopterygii</taxon>
        <taxon>Neopterygii</taxon>
        <taxon>Teleostei</taxon>
        <taxon>Neoteleostei</taxon>
        <taxon>Acanthomorphata</taxon>
        <taxon>Anabantaria</taxon>
        <taxon>Anabantiformes</taxon>
        <taxon>Channoidei</taxon>
        <taxon>Channidae</taxon>
        <taxon>Channa</taxon>
    </lineage>
</organism>
<keyword evidence="26 46" id="KW-0067">ATP-binding</keyword>
<dbReference type="Gene3D" id="3.40.850.10">
    <property type="entry name" value="Kinesin motor domain"/>
    <property type="match status" value="2"/>
</dbReference>
<keyword evidence="39" id="KW-0968">Cytoplasmic vesicle</keyword>
<dbReference type="Gene3D" id="1.20.120.720">
    <property type="entry name" value="Myosin VI head, motor domain, U50 subdomain"/>
    <property type="match status" value="1"/>
</dbReference>
<evidence type="ECO:0000256" key="33">
    <source>
        <dbReference type="ARBA" id="ARBA00023136"/>
    </source>
</evidence>
<evidence type="ECO:0000256" key="18">
    <source>
        <dbReference type="ARBA" id="ARBA00022553"/>
    </source>
</evidence>
<feature type="region of interest" description="Disordered" evidence="47">
    <location>
        <begin position="590"/>
        <end position="610"/>
    </location>
</feature>
<dbReference type="GO" id="GO:0042491">
    <property type="term" value="P:inner ear auditory receptor cell differentiation"/>
    <property type="evidence" value="ECO:0007669"/>
    <property type="project" value="TreeGrafter"/>
</dbReference>
<feature type="compositionally biased region" description="Polar residues" evidence="47">
    <location>
        <begin position="332"/>
        <end position="342"/>
    </location>
</feature>
<dbReference type="GO" id="GO:0005905">
    <property type="term" value="C:clathrin-coated pit"/>
    <property type="evidence" value="ECO:0007669"/>
    <property type="project" value="UniProtKB-SubCell"/>
</dbReference>
<dbReference type="Gene3D" id="3.30.70.1590">
    <property type="match status" value="1"/>
</dbReference>
<dbReference type="CDD" id="cd01382">
    <property type="entry name" value="MYSc_Myo6"/>
    <property type="match status" value="1"/>
</dbReference>
<evidence type="ECO:0000256" key="45">
    <source>
        <dbReference type="ARBA" id="ARBA00079020"/>
    </source>
</evidence>
<feature type="domain" description="Myosin motor" evidence="49">
    <location>
        <begin position="1156"/>
        <end position="1869"/>
    </location>
</feature>
<feature type="region of interest" description="Disordered" evidence="47">
    <location>
        <begin position="1047"/>
        <end position="1105"/>
    </location>
</feature>
<feature type="binding site" evidence="46">
    <location>
        <begin position="1250"/>
        <end position="1257"/>
    </location>
    <ligand>
        <name>ATP</name>
        <dbReference type="ChEBI" id="CHEBI:30616"/>
    </ligand>
</feature>
<evidence type="ECO:0000256" key="26">
    <source>
        <dbReference type="ARBA" id="ARBA00022840"/>
    </source>
</evidence>
<dbReference type="FunFam" id="3.30.70.1590:FF:000002">
    <property type="entry name" value="unconventional myosin-VI isoform X1"/>
    <property type="match status" value="1"/>
</dbReference>
<dbReference type="InterPro" id="IPR000048">
    <property type="entry name" value="IQ_motif_EF-hand-BS"/>
</dbReference>
<keyword evidence="14" id="KW-0813">Transport</keyword>
<keyword evidence="34 46" id="KW-0505">Motor protein</keyword>
<evidence type="ECO:0000259" key="48">
    <source>
        <dbReference type="PROSITE" id="PS50600"/>
    </source>
</evidence>
<gene>
    <name evidence="51" type="ORF">Q5P01_004590</name>
</gene>
<feature type="compositionally biased region" description="Polar residues" evidence="47">
    <location>
        <begin position="854"/>
        <end position="875"/>
    </location>
</feature>
<evidence type="ECO:0000256" key="25">
    <source>
        <dbReference type="ARBA" id="ARBA00022807"/>
    </source>
</evidence>
<evidence type="ECO:0000259" key="49">
    <source>
        <dbReference type="PROSITE" id="PS51456"/>
    </source>
</evidence>
<dbReference type="FunFam" id="1.20.120.720:FF:000005">
    <property type="entry name" value="unconventional myosin-VI isoform X1"/>
    <property type="match status" value="1"/>
</dbReference>
<feature type="compositionally biased region" description="Pro residues" evidence="47">
    <location>
        <begin position="233"/>
        <end position="245"/>
    </location>
</feature>
<dbReference type="FunFam" id="2.30.30.360:FF:000002">
    <property type="entry name" value="Unconventional myosin-VI"/>
    <property type="match status" value="1"/>
</dbReference>
<dbReference type="Pfam" id="PF16521">
    <property type="entry name" value="Myosin-VI_CBD"/>
    <property type="match status" value="1"/>
</dbReference>
<dbReference type="GO" id="GO:0005829">
    <property type="term" value="C:cytosol"/>
    <property type="evidence" value="ECO:0007669"/>
    <property type="project" value="UniProtKB-SubCell"/>
</dbReference>
<dbReference type="FunFam" id="3.30.310.130:FF:000001">
    <property type="entry name" value="sentrin-specific protease 6 isoform X1"/>
    <property type="match status" value="1"/>
</dbReference>
<dbReference type="GO" id="GO:0007605">
    <property type="term" value="P:sensory perception of sound"/>
    <property type="evidence" value="ECO:0007669"/>
    <property type="project" value="UniProtKB-KW"/>
</dbReference>
<dbReference type="FunFam" id="1.10.418.20:FF:000010">
    <property type="entry name" value="sentrin-specific protease 6 isoform X2"/>
    <property type="match status" value="1"/>
</dbReference>
<evidence type="ECO:0000256" key="37">
    <source>
        <dbReference type="ARBA" id="ARBA00023242"/>
    </source>
</evidence>
<evidence type="ECO:0000256" key="29">
    <source>
        <dbReference type="ARBA" id="ARBA00022927"/>
    </source>
</evidence>
<keyword evidence="18" id="KW-0597">Phosphoprotein</keyword>
<evidence type="ECO:0000256" key="21">
    <source>
        <dbReference type="ARBA" id="ARBA00022740"/>
    </source>
</evidence>
<dbReference type="GO" id="GO:0030048">
    <property type="term" value="P:actin filament-based movement"/>
    <property type="evidence" value="ECO:0007669"/>
    <property type="project" value="TreeGrafter"/>
</dbReference>
<dbReference type="FunFam" id="3.40.850.10:FF:000018">
    <property type="entry name" value="unconventional myosin-VI isoform X1"/>
    <property type="match status" value="1"/>
</dbReference>
<evidence type="ECO:0000256" key="38">
    <source>
        <dbReference type="ARBA" id="ARBA00023273"/>
    </source>
</evidence>
<comment type="pathway">
    <text evidence="10">Protein modification; protein sumoylation.</text>
</comment>
<dbReference type="GO" id="GO:0005902">
    <property type="term" value="C:microvillus"/>
    <property type="evidence" value="ECO:0007669"/>
    <property type="project" value="UniProtKB-SubCell"/>
</dbReference>
<feature type="region of interest" description="Disordered" evidence="47">
    <location>
        <begin position="2231"/>
        <end position="2267"/>
    </location>
</feature>
<evidence type="ECO:0000256" key="36">
    <source>
        <dbReference type="ARBA" id="ARBA00023203"/>
    </source>
</evidence>
<evidence type="ECO:0000256" key="13">
    <source>
        <dbReference type="ARBA" id="ARBA00015382"/>
    </source>
</evidence>
<dbReference type="CDD" id="cd21958">
    <property type="entry name" value="MyUb_Myo6"/>
    <property type="match status" value="1"/>
</dbReference>
<dbReference type="PROSITE" id="PS51844">
    <property type="entry name" value="SH3_LIKE"/>
    <property type="match status" value="1"/>
</dbReference>
<evidence type="ECO:0000256" key="10">
    <source>
        <dbReference type="ARBA" id="ARBA00004718"/>
    </source>
</evidence>
<feature type="region of interest" description="Disordered" evidence="47">
    <location>
        <begin position="2124"/>
        <end position="2154"/>
    </location>
</feature>
<dbReference type="InterPro" id="IPR032412">
    <property type="entry name" value="Myosin-VI_CBD"/>
</dbReference>
<dbReference type="GO" id="GO:0016459">
    <property type="term" value="C:myosin complex"/>
    <property type="evidence" value="ECO:0007669"/>
    <property type="project" value="UniProtKB-KW"/>
</dbReference>
<dbReference type="GO" id="GO:0000146">
    <property type="term" value="F:microfilament motor activity"/>
    <property type="evidence" value="ECO:0007669"/>
    <property type="project" value="TreeGrafter"/>
</dbReference>
<dbReference type="FunFam" id="1.20.58.530:FF:000006">
    <property type="entry name" value="Putative unconventional myosin-VI"/>
    <property type="match status" value="1"/>
</dbReference>
<dbReference type="Pfam" id="PF00063">
    <property type="entry name" value="Myosin_head"/>
    <property type="match status" value="1"/>
</dbReference>
<feature type="compositionally biased region" description="Polar residues" evidence="47">
    <location>
        <begin position="281"/>
        <end position="296"/>
    </location>
</feature>
<dbReference type="GO" id="GO:0005794">
    <property type="term" value="C:Golgi apparatus"/>
    <property type="evidence" value="ECO:0007669"/>
    <property type="project" value="UniProtKB-SubCell"/>
</dbReference>
<dbReference type="InterPro" id="IPR001609">
    <property type="entry name" value="Myosin_head_motor_dom-like"/>
</dbReference>
<keyword evidence="28" id="KW-0112">Calmodulin-binding</keyword>
<keyword evidence="30" id="KW-0333">Golgi apparatus</keyword>
<evidence type="ECO:0000256" key="12">
    <source>
        <dbReference type="ARBA" id="ARBA00008314"/>
    </source>
</evidence>
<keyword evidence="25" id="KW-0788">Thiol protease</keyword>
<keyword evidence="27" id="KW-0832">Ubl conjugation</keyword>
<protein>
    <recommendedName>
        <fullName evidence="43">Sentrin-specific protease 6</fullName>
    </recommendedName>
    <alternativeName>
        <fullName evidence="45">SUMO-1-specific protease 1</fullName>
    </alternativeName>
    <alternativeName>
        <fullName evidence="44">Sentrin/SUMO-specific protease SENP6</fullName>
    </alternativeName>
    <alternativeName>
        <fullName evidence="40">Unconventional myosin-6</fullName>
    </alternativeName>
    <alternativeName>
        <fullName evidence="13">Unconventional myosin-VI</fullName>
    </alternativeName>
</protein>
<keyword evidence="17" id="KW-1017">Isopeptide bond</keyword>
<dbReference type="FunFam" id="3.40.850.10:FF:000030">
    <property type="entry name" value="unconventional myosin-VI isoform X1"/>
    <property type="match status" value="1"/>
</dbReference>
<feature type="compositionally biased region" description="Polar residues" evidence="47">
    <location>
        <begin position="1086"/>
        <end position="1097"/>
    </location>
</feature>
<comment type="subcellular location">
    <subcellularLocation>
        <location evidence="5">Cell projection</location>
        <location evidence="5">Filopodium</location>
    </subcellularLocation>
    <subcellularLocation>
        <location evidence="1">Cell projection</location>
        <location evidence="1">Microvillus</location>
    </subcellularLocation>
    <subcellularLocation>
        <location evidence="9">Cell projection</location>
        <location evidence="9">Ruffle membrane</location>
    </subcellularLocation>
    <subcellularLocation>
        <location evidence="6">Cytoplasm</location>
        <location evidence="6">Cytosol</location>
    </subcellularLocation>
    <subcellularLocation>
        <location evidence="7">Cytoplasm</location>
        <location evidence="7">Perinuclear region</location>
    </subcellularLocation>
    <subcellularLocation>
        <location evidence="3">Cytoplasmic vesicle</location>
        <location evidence="3">Clathrin-coated vesicle</location>
    </subcellularLocation>
    <subcellularLocation>
        <location evidence="4">Golgi apparatus</location>
        <location evidence="4">trans-Golgi network membrane</location>
        <topology evidence="4">Peripheral membrane protein</topology>
    </subcellularLocation>
    <subcellularLocation>
        <location evidence="8">Membrane</location>
        <location evidence="8">Clathrin-coated pit</location>
    </subcellularLocation>
    <subcellularLocation>
        <location evidence="2">Nucleus</location>
    </subcellularLocation>
</comment>
<dbReference type="InterPro" id="IPR003653">
    <property type="entry name" value="Peptidase_C48_C"/>
</dbReference>
<evidence type="ECO:0000256" key="23">
    <source>
        <dbReference type="ARBA" id="ARBA00022786"/>
    </source>
</evidence>
<dbReference type="GO" id="GO:0042472">
    <property type="term" value="P:inner ear morphogenesis"/>
    <property type="evidence" value="ECO:0007669"/>
    <property type="project" value="TreeGrafter"/>
</dbReference>
<evidence type="ECO:0000256" key="30">
    <source>
        <dbReference type="ARBA" id="ARBA00023034"/>
    </source>
</evidence>
<dbReference type="SUPFAM" id="SSF54001">
    <property type="entry name" value="Cysteine proteinases"/>
    <property type="match status" value="1"/>
</dbReference>
<evidence type="ECO:0000313" key="51">
    <source>
        <dbReference type="EMBL" id="KAK2855855.1"/>
    </source>
</evidence>
<dbReference type="InterPro" id="IPR038765">
    <property type="entry name" value="Papain-like_cys_pep_sf"/>
</dbReference>
<name>A0AA88NLS7_CHASR</name>
<dbReference type="FunFam" id="1.10.418.20:FF:000005">
    <property type="entry name" value="sentrin-specific protease 6 isoform X2"/>
    <property type="match status" value="1"/>
</dbReference>
<evidence type="ECO:0000256" key="24">
    <source>
        <dbReference type="ARBA" id="ARBA00022801"/>
    </source>
</evidence>
<keyword evidence="37" id="KW-0539">Nucleus</keyword>
<dbReference type="GO" id="GO:0007015">
    <property type="term" value="P:actin filament organization"/>
    <property type="evidence" value="ECO:0007669"/>
    <property type="project" value="TreeGrafter"/>
</dbReference>
<dbReference type="Proteomes" id="UP001187415">
    <property type="component" value="Unassembled WGS sequence"/>
</dbReference>
<evidence type="ECO:0000256" key="11">
    <source>
        <dbReference type="ARBA" id="ARBA00005234"/>
    </source>
</evidence>
<evidence type="ECO:0000256" key="17">
    <source>
        <dbReference type="ARBA" id="ARBA00022499"/>
    </source>
</evidence>
<evidence type="ECO:0000256" key="7">
    <source>
        <dbReference type="ARBA" id="ARBA00004556"/>
    </source>
</evidence>
<feature type="compositionally biased region" description="Basic and acidic residues" evidence="47">
    <location>
        <begin position="805"/>
        <end position="819"/>
    </location>
</feature>
<evidence type="ECO:0000256" key="43">
    <source>
        <dbReference type="ARBA" id="ARBA00073899"/>
    </source>
</evidence>
<dbReference type="PANTHER" id="PTHR13140">
    <property type="entry name" value="MYOSIN"/>
    <property type="match status" value="1"/>
</dbReference>
<keyword evidence="29" id="KW-0653">Protein transport</keyword>
<dbReference type="EMBL" id="JAUPFM010000003">
    <property type="protein sequence ID" value="KAK2855855.1"/>
    <property type="molecule type" value="Genomic_DNA"/>
</dbReference>
<comment type="similarity">
    <text evidence="11">Belongs to the peptidase C48 family.</text>
</comment>
<dbReference type="InterPro" id="IPR008989">
    <property type="entry name" value="Myosin_S1_N"/>
</dbReference>
<evidence type="ECO:0000256" key="34">
    <source>
        <dbReference type="ARBA" id="ARBA00023175"/>
    </source>
</evidence>
<dbReference type="FunFam" id="3.30.310.130:FF:000004">
    <property type="entry name" value="sentrin-specific protease 6 isoform X6"/>
    <property type="match status" value="1"/>
</dbReference>
<comment type="function">
    <text evidence="41">Protease that deconjugates SUMO1, SUMO2 and SUMO3 from targeted proteins. Processes preferentially poly-SUMO2 and poly-SUMO3 chains, but does not efficiently process SUMO1, SUMO2 and SUMO3 precursors. Deconjugates SUMO1 from RXRA, leading to transcriptional activation. Involved in chromosome alignment and spindle assembly, by regulating the kinetochore CENPH-CENPI-CENPK complex. Desumoylates PML and CENPI, protecting them from degradation by the ubiquitin ligase RNF4, which targets polysumoylated proteins for proteasomal degradation. Also desumoylates RPA1, thus preventing recruitment of RAD51 to the DNA damage foci to initiate DNA repair through homologous recombination.</text>
</comment>
<feature type="compositionally biased region" description="Basic and acidic residues" evidence="47">
    <location>
        <begin position="2235"/>
        <end position="2254"/>
    </location>
</feature>
<evidence type="ECO:0000256" key="2">
    <source>
        <dbReference type="ARBA" id="ARBA00004123"/>
    </source>
</evidence>
<keyword evidence="21" id="KW-1009">Hearing</keyword>
<dbReference type="SMART" id="SM00015">
    <property type="entry name" value="IQ"/>
    <property type="match status" value="1"/>
</dbReference>
<dbReference type="CDD" id="cd22294">
    <property type="entry name" value="MYO6_MIU_linker"/>
    <property type="match status" value="1"/>
</dbReference>
<dbReference type="GO" id="GO:0005516">
    <property type="term" value="F:calmodulin binding"/>
    <property type="evidence" value="ECO:0007669"/>
    <property type="project" value="UniProtKB-KW"/>
</dbReference>
<evidence type="ECO:0000256" key="41">
    <source>
        <dbReference type="ARBA" id="ARBA00058874"/>
    </source>
</evidence>
<evidence type="ECO:0000256" key="5">
    <source>
        <dbReference type="ARBA" id="ARBA00004486"/>
    </source>
</evidence>
<keyword evidence="15" id="KW-1003">Cell membrane</keyword>
<dbReference type="Gene3D" id="1.20.58.530">
    <property type="match status" value="1"/>
</dbReference>
<dbReference type="Gene3D" id="1.10.418.20">
    <property type="match status" value="1"/>
</dbReference>
<dbReference type="PROSITE" id="PS50600">
    <property type="entry name" value="ULP_PROTEASE"/>
    <property type="match status" value="1"/>
</dbReference>
<evidence type="ECO:0000256" key="15">
    <source>
        <dbReference type="ARBA" id="ARBA00022475"/>
    </source>
</evidence>
<evidence type="ECO:0000256" key="31">
    <source>
        <dbReference type="ARBA" id="ARBA00023054"/>
    </source>
</evidence>
<keyword evidence="16" id="KW-0963">Cytoplasm</keyword>
<dbReference type="InterPro" id="IPR027417">
    <property type="entry name" value="P-loop_NTPase"/>
</dbReference>
<feature type="compositionally biased region" description="Basic and acidic residues" evidence="47">
    <location>
        <begin position="33"/>
        <end position="47"/>
    </location>
</feature>
<keyword evidence="24" id="KW-0378">Hydrolase</keyword>
<accession>A0AA88NLS7</accession>
<dbReference type="InterPro" id="IPR036961">
    <property type="entry name" value="Kinesin_motor_dom_sf"/>
</dbReference>
<dbReference type="Gene3D" id="6.10.220.10">
    <property type="match status" value="1"/>
</dbReference>
<evidence type="ECO:0000256" key="46">
    <source>
        <dbReference type="PROSITE-ProRule" id="PRU00782"/>
    </source>
</evidence>
<feature type="compositionally biased region" description="Polar residues" evidence="47">
    <location>
        <begin position="52"/>
        <end position="66"/>
    </location>
</feature>
<feature type="region of interest" description="Disordered" evidence="47">
    <location>
        <begin position="788"/>
        <end position="876"/>
    </location>
</feature>
<keyword evidence="23" id="KW-0833">Ubl conjugation pathway</keyword>
<comment type="caution">
    <text evidence="51">The sequence shown here is derived from an EMBL/GenBank/DDBJ whole genome shotgun (WGS) entry which is preliminary data.</text>
</comment>
<dbReference type="GO" id="GO:0030175">
    <property type="term" value="C:filopodium"/>
    <property type="evidence" value="ECO:0007669"/>
    <property type="project" value="UniProtKB-SubCell"/>
</dbReference>
<dbReference type="PANTHER" id="PTHR13140:SF745">
    <property type="entry name" value="UNCONVENTIONAL MYOSIN-VI"/>
    <property type="match status" value="1"/>
</dbReference>
<dbReference type="InterPro" id="IPR049016">
    <property type="entry name" value="MYO6_lever"/>
</dbReference>
<dbReference type="GO" id="GO:0008234">
    <property type="term" value="F:cysteine-type peptidase activity"/>
    <property type="evidence" value="ECO:0007669"/>
    <property type="project" value="UniProtKB-KW"/>
</dbReference>
<evidence type="ECO:0000256" key="3">
    <source>
        <dbReference type="ARBA" id="ARBA00004132"/>
    </source>
</evidence>
<feature type="region of interest" description="Disordered" evidence="47">
    <location>
        <begin position="23"/>
        <end position="66"/>
    </location>
</feature>
<dbReference type="PROSITE" id="PS50096">
    <property type="entry name" value="IQ"/>
    <property type="match status" value="1"/>
</dbReference>
<evidence type="ECO:0000256" key="40">
    <source>
        <dbReference type="ARBA" id="ARBA00030027"/>
    </source>
</evidence>
<feature type="compositionally biased region" description="Acidic residues" evidence="47">
    <location>
        <begin position="372"/>
        <end position="381"/>
    </location>
</feature>
<keyword evidence="38" id="KW-0966">Cell projection</keyword>
<feature type="domain" description="Ubiquitin-like protease family profile" evidence="48">
    <location>
        <begin position="666"/>
        <end position="1003"/>
    </location>
</feature>
<dbReference type="PRINTS" id="PR00193">
    <property type="entry name" value="MYOSINHEAVY"/>
</dbReference>
<dbReference type="GO" id="GO:0030136">
    <property type="term" value="C:clathrin-coated vesicle"/>
    <property type="evidence" value="ECO:0007669"/>
    <property type="project" value="UniProtKB-SubCell"/>
</dbReference>
<evidence type="ECO:0000256" key="47">
    <source>
        <dbReference type="SAM" id="MobiDB-lite"/>
    </source>
</evidence>
<feature type="region of interest" description="Actin-binding" evidence="46">
    <location>
        <begin position="1749"/>
        <end position="1771"/>
    </location>
</feature>
<evidence type="ECO:0000256" key="22">
    <source>
        <dbReference type="ARBA" id="ARBA00022741"/>
    </source>
</evidence>
<keyword evidence="52" id="KW-1185">Reference proteome</keyword>
<evidence type="ECO:0000256" key="14">
    <source>
        <dbReference type="ARBA" id="ARBA00022448"/>
    </source>
</evidence>
<dbReference type="Gene3D" id="2.30.30.360">
    <property type="entry name" value="Myosin S1 fragment, N-terminal"/>
    <property type="match status" value="1"/>
</dbReference>
<feature type="region of interest" description="Disordered" evidence="47">
    <location>
        <begin position="227"/>
        <end position="251"/>
    </location>
</feature>
<keyword evidence="19" id="KW-0254">Endocytosis</keyword>
<reference evidence="51" key="1">
    <citation type="submission" date="2023-07" db="EMBL/GenBank/DDBJ databases">
        <title>Chromosome-level Genome Assembly of Striped Snakehead (Channa striata).</title>
        <authorList>
            <person name="Liu H."/>
        </authorList>
    </citation>
    <scope>NUCLEOTIDE SEQUENCE</scope>
    <source>
        <strain evidence="51">Gz</strain>
        <tissue evidence="51">Muscle</tissue>
    </source>
</reference>
<keyword evidence="20" id="KW-0645">Protease</keyword>
<evidence type="ECO:0000256" key="19">
    <source>
        <dbReference type="ARBA" id="ARBA00022583"/>
    </source>
</evidence>
<sequence length="2398" mass="271502">MVGSSQISTDRWPSALLPKTPVLRSASVVSGEDMDRQQPTSHEEKKSPTLRHFTSSDPLRTYENRPNSHMRTLSKLAPKRLSTEVPLTVATSSPIPNRTSLLIISPAPSPGIVLQGRHFQHAQIPSAIRKPVQRNDFSTTQAVEVDSIVLTCPEIPEDEALNIKRRVQQKRKPLEGCCSFPSQVKAAEPLRPTACQSVCAKCNKPSEDSSKCHNCGNGVVLLPCQQATLSSPTPRPPIRSQPSPGPNSLQQNFYKPAATMRVPRTEPVPIRISSGRGTLVPLNNSRSPLLAGTSSCCEARNPPKGKRSAAAQPPELNDPIVLSSDDEEEADNASTGSVNRLDSVSPRPADSAHSSPAPSGGRVEAAVKSAGEQEESNAEFFEDVNMKITIPRRARMKDQFGNQPPPEQFSPRTKKAKLTSNKCHSIILECRSVRVGTLRRMVTKPVVFTIENIKLETQGPDQDSMEVCLQASEMISCEWCSVRKLPVLFFQTTPGECNRLRVQLNMSREKGGQWYDCTGNQSDEKYIVLIFENGLQMKEQMILEDILGEIGRTNNLSNFPAKLSFEEANIRLVNYNKASKQKEEKMMPVPAAPKTAPASPVTKAPQVTQAPVPPVAVPVRTRMATRQQTSTYFEEDDEDMTDLQPTFSGPIVKLMVYPPPPAKGGISVTNEDLHCLNDGEFLNDVIIDFYLKYLVLEKLKKEDAQRIHVFSSFFYKRLNQRERRNVSDTTNLPIQKRKHNRVKTWTRHVDLFQKDFIFVPINESAHWYLAVICFPGLEGPVLEQNPLYPGPFPASGSDPQSEENIPDHCRPLSPDRDGLDSSSDQLSPGVPEASAELDSDVTKDSFAFTEGGQEPSNTPAVSSNSQTDTEPQYTSELHRISVCYSSGKGDDDTYTFSDDQSSCQDECSEDGTEDALSSDASCLASKPSLCKQPCILIMDSLRGPARSTVVKTLREYLEVEWEVRKGAQRSFGKDVMRGSSPRVPQQDNFSDCGVYILQYVESFFENPIQSFHLPVNLSDWFPQQRMKTKREEIKELILKIQAQQELDKKESDQVKASPSSPVEPEIEETPGSVGLSGFPKNEWPSPGSSRPNQSRQSCAMEDGKPVWAPHPTDGFQLGTIVDIGADSLTIEPLKQKGKTFLAPINQVFPAEDDVNKHVEDNCSLMYLNEATLLNNVRVRYSKDKIYTFVANILIAVNPYYDIPKLYSPETIKQYRGRSLGTLPPHVYAIADKAYRDMKVLKMSQSIIVSGESGAGKTENTKFVLRYLTTSYGTGQDIDERIVEANPLLEAFGNAKTVRNNNSSRFGKFVEIHFNGKNAVVGGFVSHYLLEKSRICRQSSEERNYHIFYRLCAGAAEDIRQKFHLSSPDTFRYLNRGCTRFFASKDTDKHILQNRKSPEHMKCGPLKDPLLDDHGDFNRMCVAMKKIGLDDTEKLDLFRVVAGVLHLGNVDFEEAGSTSGGCAIRNQSSQALEHCAELLGLEEEDLRVSLTTRVMLTTAGGAKGTVIKVPLKVEQANNARDALAKAVYSRLFDHVVTRVNQCFPFDSSANFIGVLDIAGFEYFEHNSFEQFCINYCNEKLQQFFNERILKEEQELYQREGLGVNEVHYVDNQDCIDLVEAKVVGILDILDEENRLPQPSDQHFADTVHSKHKDHFRLTVPRKSKLAVHRNVRDDEGFIIRHFAGAVCYETTKFVEKNNDALHMSLECLVSESKDRFVRNLFENSNNSKDVKQKAGKLSFISVGNKFKTQLNLLLDKLRSTGSSFIRCIKPNLKMVSHQFEGGQILSQLQCSGMVSVLDLMQGGFPSRAPFHELYNMYQKYMPPKLTRLDPRLFCKALFKALGLNENDYKFGLTRVFFRPGKFAEFDHIMKSDPDHLAELVKKVNKWLIHSRWKKVQWCALSVIKLKNKILYRTSACIKMQKTVRMWLCRKKHKPRIDGLVKVRNLKNRMGRFNEVVAGLKEGKREMSKQIQELEAAIDALMVKIKGTIMSRIDIDHEYQALVTRSEQLLTAMQNKKKEEEERERLRRIQEEMERERKRREEEEQRRKQEEEDRRLKAEMELKRKQEEEERKRREEEEKRIQMEMELQLLAEREEEAARQAILEQERRDRELALRIAQSEAELIPEEVQTDAGLRSNGSSVPSSPERAAAAGASNLKSLTMEEMAKEMTELLARGPQVQATKAAAGAKKYELSKWKYAELRDAINTSCDIELLAACREEFHRRLKVYHAWKSKNKKRNTETEQRAPKSVTDYDRAPPVRKASLQNPAPPIPARQYEVAMNRQQRYFRIPFIRPGDQYKDPQNKKKGWWYAHFDGPWIARQMELHPDKHPILLVAGKDDMEMCELSLEETGLSRKRGAEILPRQFEEIWERCGGIQYLRSAIESRQARPTYATAMLQSMLK</sequence>
<keyword evidence="35" id="KW-0168">Coated pit</keyword>
<comment type="similarity">
    <text evidence="12 46">Belongs to the TRAFAC class myosin-kinesin ATPase superfamily. Myosin family.</text>
</comment>
<feature type="region of interest" description="Disordered" evidence="47">
    <location>
        <begin position="268"/>
        <end position="381"/>
    </location>
</feature>
<keyword evidence="36 46" id="KW-0009">Actin-binding</keyword>
<comment type="subunit">
    <text evidence="42">Interacts with RXRA. Forms a complex with KAT5-TIP60 and UBE2I in response to UV irradiation. Interacts with RPA1 to maintain it in hyposumoylated state during S phase preventing DNA repair initiation.</text>
</comment>
<dbReference type="GO" id="GO:0032587">
    <property type="term" value="C:ruffle membrane"/>
    <property type="evidence" value="ECO:0007669"/>
    <property type="project" value="UniProtKB-SubCell"/>
</dbReference>
<dbReference type="FunFam" id="1.10.10.820:FF:000005">
    <property type="entry name" value="unconventional myosin-VI isoform X2"/>
    <property type="match status" value="1"/>
</dbReference>
<evidence type="ECO:0000313" key="52">
    <source>
        <dbReference type="Proteomes" id="UP001187415"/>
    </source>
</evidence>
<dbReference type="InterPro" id="IPR004009">
    <property type="entry name" value="SH3_Myosin"/>
</dbReference>
<dbReference type="GO" id="GO:0006897">
    <property type="term" value="P:endocytosis"/>
    <property type="evidence" value="ECO:0007669"/>
    <property type="project" value="UniProtKB-KW"/>
</dbReference>
<proteinExistence type="inferred from homology"/>
<evidence type="ECO:0000256" key="42">
    <source>
        <dbReference type="ARBA" id="ARBA00062458"/>
    </source>
</evidence>
<dbReference type="GO" id="GO:0051015">
    <property type="term" value="F:actin filament binding"/>
    <property type="evidence" value="ECO:0007669"/>
    <property type="project" value="InterPro"/>
</dbReference>
<evidence type="ECO:0000256" key="1">
    <source>
        <dbReference type="ARBA" id="ARBA00004105"/>
    </source>
</evidence>
<dbReference type="InterPro" id="IPR036114">
    <property type="entry name" value="MYSc_Myo6"/>
</dbReference>
<dbReference type="Gene3D" id="3.40.395.10">
    <property type="entry name" value="Adenoviral Proteinase, Chain A"/>
    <property type="match status" value="1"/>
</dbReference>
<feature type="region of interest" description="Disordered" evidence="47">
    <location>
        <begin position="2031"/>
        <end position="2053"/>
    </location>
</feature>
<feature type="domain" description="Myosin N-terminal SH3-like" evidence="50">
    <location>
        <begin position="1101"/>
        <end position="1152"/>
    </location>
</feature>
<evidence type="ECO:0000256" key="20">
    <source>
        <dbReference type="ARBA" id="ARBA00022670"/>
    </source>
</evidence>
<evidence type="ECO:0000256" key="32">
    <source>
        <dbReference type="ARBA" id="ARBA00023123"/>
    </source>
</evidence>
<keyword evidence="33" id="KW-0472">Membrane</keyword>
<keyword evidence="31" id="KW-0175">Coiled coil</keyword>
<dbReference type="GO" id="GO:0030139">
    <property type="term" value="C:endocytic vesicle"/>
    <property type="evidence" value="ECO:0007669"/>
    <property type="project" value="TreeGrafter"/>
</dbReference>
<evidence type="ECO:0000256" key="16">
    <source>
        <dbReference type="ARBA" id="ARBA00022490"/>
    </source>
</evidence>
<evidence type="ECO:0000256" key="27">
    <source>
        <dbReference type="ARBA" id="ARBA00022843"/>
    </source>
</evidence>
<feature type="compositionally biased region" description="Low complexity" evidence="47">
    <location>
        <begin position="345"/>
        <end position="359"/>
    </location>
</feature>
<dbReference type="SMART" id="SM00242">
    <property type="entry name" value="MYSc"/>
    <property type="match status" value="1"/>
</dbReference>
<evidence type="ECO:0000259" key="50">
    <source>
        <dbReference type="PROSITE" id="PS51844"/>
    </source>
</evidence>
<dbReference type="PROSITE" id="PS51456">
    <property type="entry name" value="MYOSIN_MOTOR"/>
    <property type="match status" value="1"/>
</dbReference>
<evidence type="ECO:0000256" key="8">
    <source>
        <dbReference type="ARBA" id="ARBA00004600"/>
    </source>
</evidence>
<dbReference type="SUPFAM" id="SSF52540">
    <property type="entry name" value="P-loop containing nucleoside triphosphate hydrolases"/>
    <property type="match status" value="1"/>
</dbReference>
<dbReference type="CDD" id="cd21759">
    <property type="entry name" value="CBD_MYO6-like"/>
    <property type="match status" value="1"/>
</dbReference>
<keyword evidence="32 46" id="KW-0518">Myosin</keyword>
<dbReference type="GO" id="GO:0005634">
    <property type="term" value="C:nucleus"/>
    <property type="evidence" value="ECO:0007669"/>
    <property type="project" value="UniProtKB-SubCell"/>
</dbReference>
<evidence type="ECO:0000256" key="39">
    <source>
        <dbReference type="ARBA" id="ARBA00023329"/>
    </source>
</evidence>
<evidence type="ECO:0000256" key="6">
    <source>
        <dbReference type="ARBA" id="ARBA00004514"/>
    </source>
</evidence>
<evidence type="ECO:0000256" key="4">
    <source>
        <dbReference type="ARBA" id="ARBA00004150"/>
    </source>
</evidence>
<dbReference type="Pfam" id="PF21521">
    <property type="entry name" value="MYO6_lever"/>
    <property type="match status" value="1"/>
</dbReference>
<dbReference type="GO" id="GO:0015031">
    <property type="term" value="P:protein transport"/>
    <property type="evidence" value="ECO:0007669"/>
    <property type="project" value="UniProtKB-KW"/>
</dbReference>
<dbReference type="Pfam" id="PF02902">
    <property type="entry name" value="Peptidase_C48"/>
    <property type="match status" value="2"/>
</dbReference>